<dbReference type="Pfam" id="PF01066">
    <property type="entry name" value="CDP-OH_P_transf"/>
    <property type="match status" value="1"/>
</dbReference>
<evidence type="ECO:0000256" key="2">
    <source>
        <dbReference type="ARBA" id="ARBA00010441"/>
    </source>
</evidence>
<keyword evidence="15" id="KW-1185">Reference proteome</keyword>
<evidence type="ECO:0000256" key="4">
    <source>
        <dbReference type="ARBA" id="ARBA00022679"/>
    </source>
</evidence>
<dbReference type="GO" id="GO:0046474">
    <property type="term" value="P:glycerophospholipid biosynthetic process"/>
    <property type="evidence" value="ECO:0007669"/>
    <property type="project" value="TreeGrafter"/>
</dbReference>
<comment type="caution">
    <text evidence="14">The sequence shown here is derived from an EMBL/GenBank/DDBJ whole genome shotgun (WGS) entry which is preliminary data.</text>
</comment>
<dbReference type="InterPro" id="IPR048254">
    <property type="entry name" value="CDP_ALCOHOL_P_TRANSF_CS"/>
</dbReference>
<feature type="transmembrane region" description="Helical" evidence="13">
    <location>
        <begin position="20"/>
        <end position="37"/>
    </location>
</feature>
<name>A0A1Q5PNV5_9ACTO</name>
<dbReference type="GO" id="GO:0008444">
    <property type="term" value="F:CDP-diacylglycerol-glycerol-3-phosphate 3-phosphatidyltransferase activity"/>
    <property type="evidence" value="ECO:0007669"/>
    <property type="project" value="UniProtKB-UniRule"/>
</dbReference>
<proteinExistence type="inferred from homology"/>
<dbReference type="GO" id="GO:0016020">
    <property type="term" value="C:membrane"/>
    <property type="evidence" value="ECO:0007669"/>
    <property type="project" value="UniProtKB-SubCell"/>
</dbReference>
<keyword evidence="6 13" id="KW-1133">Transmembrane helix</keyword>
<dbReference type="EC" id="2.7.8.5" evidence="11"/>
<keyword evidence="10" id="KW-1208">Phospholipid metabolism</keyword>
<evidence type="ECO:0000256" key="12">
    <source>
        <dbReference type="RuleBase" id="RU003750"/>
    </source>
</evidence>
<keyword evidence="4 12" id="KW-0808">Transferase</keyword>
<evidence type="ECO:0000256" key="10">
    <source>
        <dbReference type="ARBA" id="ARBA00023264"/>
    </source>
</evidence>
<evidence type="ECO:0000256" key="5">
    <source>
        <dbReference type="ARBA" id="ARBA00022692"/>
    </source>
</evidence>
<evidence type="ECO:0000256" key="9">
    <source>
        <dbReference type="ARBA" id="ARBA00023209"/>
    </source>
</evidence>
<dbReference type="STRING" id="156892.BM477_04585"/>
<keyword evidence="5 13" id="KW-0812">Transmembrane</keyword>
<evidence type="ECO:0000256" key="3">
    <source>
        <dbReference type="ARBA" id="ARBA00022516"/>
    </source>
</evidence>
<dbReference type="Proteomes" id="UP000186465">
    <property type="component" value="Unassembled WGS sequence"/>
</dbReference>
<keyword evidence="8 13" id="KW-0472">Membrane</keyword>
<dbReference type="OrthoDB" id="9796672at2"/>
<comment type="similarity">
    <text evidence="2 12">Belongs to the CDP-alcohol phosphatidyltransferase class-I family.</text>
</comment>
<evidence type="ECO:0000313" key="15">
    <source>
        <dbReference type="Proteomes" id="UP000186465"/>
    </source>
</evidence>
<dbReference type="InterPro" id="IPR050324">
    <property type="entry name" value="CDP-alcohol_PTase-I"/>
</dbReference>
<keyword evidence="3" id="KW-0444">Lipid biosynthesis</keyword>
<dbReference type="AlphaFoldDB" id="A0A1Q5PNV5"/>
<dbReference type="PROSITE" id="PS00379">
    <property type="entry name" value="CDP_ALCOHOL_P_TRANSF"/>
    <property type="match status" value="1"/>
</dbReference>
<evidence type="ECO:0000313" key="14">
    <source>
        <dbReference type="EMBL" id="OKL49268.1"/>
    </source>
</evidence>
<dbReference type="RefSeq" id="WP_075361508.1">
    <property type="nucleotide sequence ID" value="NZ_MPDM01000004.1"/>
</dbReference>
<dbReference type="PANTHER" id="PTHR14269">
    <property type="entry name" value="CDP-DIACYLGLYCEROL--GLYCEROL-3-PHOSPHATE 3-PHOSPHATIDYLTRANSFERASE-RELATED"/>
    <property type="match status" value="1"/>
</dbReference>
<evidence type="ECO:0000256" key="1">
    <source>
        <dbReference type="ARBA" id="ARBA00004141"/>
    </source>
</evidence>
<sequence>MSNVKKTPKWIEQVPNALTVIRLVMVPFLVWLMLAYPDRTMPQMWGAFVLFTAAAFTDKFDGDIARKYNIVSNFGKIADPIADKALVLPALVIIVWNMWGRLNTFIVILSFVCVLLIVLRELGISVWRMVLVRRGKVVPASPGGKVKTVTQMAFIGFSLIPWNTFLSSGVVIVIEYILVALLVIATYLALASAKDYVFAR</sequence>
<organism evidence="14 15">
    <name type="scientific">Boudabousia marimammalium</name>
    <dbReference type="NCBI Taxonomy" id="156892"/>
    <lineage>
        <taxon>Bacteria</taxon>
        <taxon>Bacillati</taxon>
        <taxon>Actinomycetota</taxon>
        <taxon>Actinomycetes</taxon>
        <taxon>Actinomycetales</taxon>
        <taxon>Actinomycetaceae</taxon>
        <taxon>Boudabousia</taxon>
    </lineage>
</organism>
<keyword evidence="7" id="KW-0443">Lipid metabolism</keyword>
<dbReference type="Gene3D" id="1.20.120.1760">
    <property type="match status" value="1"/>
</dbReference>
<dbReference type="PIRSF" id="PIRSF000847">
    <property type="entry name" value="Phos_ph_gly_syn"/>
    <property type="match status" value="1"/>
</dbReference>
<dbReference type="InterPro" id="IPR004570">
    <property type="entry name" value="Phosphatidylglycerol_P_synth"/>
</dbReference>
<comment type="subcellular location">
    <subcellularLocation>
        <location evidence="1">Membrane</location>
        <topology evidence="1">Multi-pass membrane protein</topology>
    </subcellularLocation>
</comment>
<dbReference type="PANTHER" id="PTHR14269:SF62">
    <property type="entry name" value="CDP-DIACYLGLYCEROL--GLYCEROL-3-PHOSPHATE 3-PHOSPHATIDYLTRANSFERASE 1, CHLOROPLASTIC"/>
    <property type="match status" value="1"/>
</dbReference>
<feature type="transmembrane region" description="Helical" evidence="13">
    <location>
        <begin position="43"/>
        <end position="60"/>
    </location>
</feature>
<evidence type="ECO:0000256" key="13">
    <source>
        <dbReference type="SAM" id="Phobius"/>
    </source>
</evidence>
<keyword evidence="9" id="KW-0594">Phospholipid biosynthesis</keyword>
<accession>A0A1Q5PNV5</accession>
<dbReference type="InterPro" id="IPR000462">
    <property type="entry name" value="CDP-OH_P_trans"/>
</dbReference>
<evidence type="ECO:0000256" key="7">
    <source>
        <dbReference type="ARBA" id="ARBA00023098"/>
    </source>
</evidence>
<evidence type="ECO:0000256" key="8">
    <source>
        <dbReference type="ARBA" id="ARBA00023136"/>
    </source>
</evidence>
<gene>
    <name evidence="14" type="ORF">BM477_04585</name>
</gene>
<reference evidence="15" key="1">
    <citation type="submission" date="2016-11" db="EMBL/GenBank/DDBJ databases">
        <title>Actinomyces gypaetusis sp. nov. isolated from Gypaetus barbatus in Qinghai Tibet Plateau China.</title>
        <authorList>
            <person name="Meng X."/>
        </authorList>
    </citation>
    <scope>NUCLEOTIDE SEQUENCE [LARGE SCALE GENOMIC DNA]</scope>
    <source>
        <strain evidence="15">DSM 15383</strain>
    </source>
</reference>
<feature type="transmembrane region" description="Helical" evidence="13">
    <location>
        <begin position="171"/>
        <end position="190"/>
    </location>
</feature>
<feature type="transmembrane region" description="Helical" evidence="13">
    <location>
        <begin position="105"/>
        <end position="127"/>
    </location>
</feature>
<dbReference type="NCBIfam" id="TIGR00560">
    <property type="entry name" value="pgsA"/>
    <property type="match status" value="1"/>
</dbReference>
<dbReference type="UniPathway" id="UPA00085"/>
<protein>
    <recommendedName>
        <fullName evidence="11">CDP-diacylglycerol--glycerol-3-phosphate 3-phosphatidyltransferase</fullName>
        <ecNumber evidence="11">2.7.8.5</ecNumber>
    </recommendedName>
</protein>
<dbReference type="EMBL" id="MPDM01000004">
    <property type="protein sequence ID" value="OKL49268.1"/>
    <property type="molecule type" value="Genomic_DNA"/>
</dbReference>
<evidence type="ECO:0000256" key="6">
    <source>
        <dbReference type="ARBA" id="ARBA00022989"/>
    </source>
</evidence>
<evidence type="ECO:0000256" key="11">
    <source>
        <dbReference type="NCBIfam" id="TIGR00560"/>
    </source>
</evidence>
<dbReference type="InterPro" id="IPR043130">
    <property type="entry name" value="CDP-OH_PTrfase_TM_dom"/>
</dbReference>